<feature type="compositionally biased region" description="Gly residues" evidence="1">
    <location>
        <begin position="65"/>
        <end position="77"/>
    </location>
</feature>
<dbReference type="GO" id="GO:0007010">
    <property type="term" value="P:cytoskeleton organization"/>
    <property type="evidence" value="ECO:0007669"/>
    <property type="project" value="TreeGrafter"/>
</dbReference>
<dbReference type="PANTHER" id="PTHR13239">
    <property type="entry name" value="PROTEIN REQUIRED FOR HYPHAL ANASTOMOSIS HAM-2"/>
    <property type="match status" value="1"/>
</dbReference>
<evidence type="ECO:0000259" key="2">
    <source>
        <dbReference type="SMART" id="SM01292"/>
    </source>
</evidence>
<proteinExistence type="predicted"/>
<dbReference type="InterPro" id="IPR012486">
    <property type="entry name" value="Far11/STRP_N"/>
</dbReference>
<feature type="compositionally biased region" description="Polar residues" evidence="1">
    <location>
        <begin position="1"/>
        <end position="10"/>
    </location>
</feature>
<feature type="region of interest" description="Disordered" evidence="1">
    <location>
        <begin position="1"/>
        <end position="86"/>
    </location>
</feature>
<dbReference type="Pfam" id="PF07923">
    <property type="entry name" value="N1221"/>
    <property type="match status" value="1"/>
</dbReference>
<dbReference type="eggNOG" id="KOG3680">
    <property type="taxonomic scope" value="Eukaryota"/>
</dbReference>
<feature type="compositionally biased region" description="Polar residues" evidence="1">
    <location>
        <begin position="33"/>
        <end position="47"/>
    </location>
</feature>
<dbReference type="OrthoDB" id="18234at2759"/>
<keyword evidence="5" id="KW-1185">Reference proteome</keyword>
<feature type="region of interest" description="Disordered" evidence="1">
    <location>
        <begin position="801"/>
        <end position="845"/>
    </location>
</feature>
<feature type="compositionally biased region" description="Polar residues" evidence="1">
    <location>
        <begin position="16"/>
        <end position="26"/>
    </location>
</feature>
<accession>U4L840</accession>
<dbReference type="GO" id="GO:0005829">
    <property type="term" value="C:cytosol"/>
    <property type="evidence" value="ECO:0007669"/>
    <property type="project" value="TreeGrafter"/>
</dbReference>
<dbReference type="AlphaFoldDB" id="U4L840"/>
<dbReference type="SMART" id="SM01293">
    <property type="entry name" value="DUF3402"/>
    <property type="match status" value="1"/>
</dbReference>
<evidence type="ECO:0000313" key="4">
    <source>
        <dbReference type="EMBL" id="CCX13012.1"/>
    </source>
</evidence>
<dbReference type="Pfam" id="PF11882">
    <property type="entry name" value="DUF3402"/>
    <property type="match status" value="2"/>
</dbReference>
<protein>
    <submittedName>
        <fullName evidence="4">Similar to Protein FAM40A acc. no. Q803T2</fullName>
    </submittedName>
</protein>
<feature type="compositionally biased region" description="Basic and acidic residues" evidence="1">
    <location>
        <begin position="688"/>
        <end position="709"/>
    </location>
</feature>
<dbReference type="SMART" id="SM01292">
    <property type="entry name" value="N1221"/>
    <property type="match status" value="1"/>
</dbReference>
<feature type="region of interest" description="Disordered" evidence="1">
    <location>
        <begin position="663"/>
        <end position="709"/>
    </location>
</feature>
<feature type="domain" description="Far11/STRP N-terminal" evidence="2">
    <location>
        <begin position="109"/>
        <end position="437"/>
    </location>
</feature>
<feature type="compositionally biased region" description="Polar residues" evidence="1">
    <location>
        <begin position="801"/>
        <end position="812"/>
    </location>
</feature>
<evidence type="ECO:0000256" key="1">
    <source>
        <dbReference type="SAM" id="MobiDB-lite"/>
    </source>
</evidence>
<dbReference type="InterPro" id="IPR021819">
    <property type="entry name" value="Far11/STRP_C"/>
</dbReference>
<evidence type="ECO:0000313" key="5">
    <source>
        <dbReference type="Proteomes" id="UP000018144"/>
    </source>
</evidence>
<dbReference type="OMA" id="KMTRAMR"/>
<dbReference type="InterPro" id="IPR040185">
    <property type="entry name" value="Far11/STRP"/>
</dbReference>
<sequence length="1019" mass="115177">MAQDSRNVDSNVERASGTTTASNPQPNRAPLQIDTSRVTPQDPQQPTVVAMPNGGDSNGANGPNGTNGGGVQNGQGQNGAQQNPNNLAQDSLSLMQLKRLVGENARNVQPEYAFEYRPSDTLPNELSEWFTYAHGDLLLLITGARQAFEHTYTRLSLPPHQSEAPRGKISRWTMSKDVKRRRYISRCCDLLEHVDQEERVRGLEGLSFVAQGVYGELHDHHEQMDWIKRNNKLLRNVGVAEAVFGCLRQAFDREWEFAHQASAATGGLANPAEIDPDEIFNQKALNRRELKHSMTILYFLIEVTRQVSEEETEDKNIGFDEELESFRDEIAQLPGEGGLLGFLVKSIAHMRWEDNVEIQLAHPILLAWKTALLLFGSPDKHLPKVKQFSRMAEGLSAEVDKNQISANPLDYFLFRQELIAKYPAYNPPKPLFAFDANSYLPSLIQPESSTRSVGNSDVLLGGKGGGENLVSILEKAVHIATPAPSPPPSPIGVGKLTKKQNYQTNQSFPFMFPPADSEEGGGVPKSIKEAGELFSGRTRISLAMRQLWKEKEAFEKYGRGWSAGEPIDRERKWQAEDRIPRWEEKRLSAVDDVYQAILPQMQSLVLVLFKIMLQSNTQNSPPPPPPPQISLYTGEVVQPEPVPDPALGEGDFAPSQSLRNSWNIFGKRRNGGGSNDNQPTPLSAIDEDAPHIGWQERKERERQEREAAEKKQWEDLDTVRLREITSKGVTALLLVLLKWFRVSHVLKFEYLSQLLWDSNLVPLVLKILNQQDIVHTLTTKTDRPERGYFQVCNLHSLSPRQYTNTSSESSSPDDACPPPIRFSAHQNPAPQQPSESSPPPSDQQLPEVITEYSWRNFFTSINIMRILQKVVKGKAHRNLALVQFRSSVILRKPLKCPQRELRLYTLKVFKGQVPYCGRKWRHGNMRVITSIYLYCRPELRDDWLAGGDVDNEVEEAGPQEEALRALTLFYNVSWFPKSMGADLGLLEEERDFFRRECVRLDEVERDEMEGEEFGQQVWS</sequence>
<feature type="domain" description="Far11/STRP C-terminal" evidence="3">
    <location>
        <begin position="524"/>
        <end position="997"/>
    </location>
</feature>
<evidence type="ECO:0000259" key="3">
    <source>
        <dbReference type="SMART" id="SM01293"/>
    </source>
</evidence>
<reference evidence="4 5" key="1">
    <citation type="journal article" date="2013" name="PLoS Genet.">
        <title>The genome and development-dependent transcriptomes of Pyronema confluens: a window into fungal evolution.</title>
        <authorList>
            <person name="Traeger S."/>
            <person name="Altegoer F."/>
            <person name="Freitag M."/>
            <person name="Gabaldon T."/>
            <person name="Kempken F."/>
            <person name="Kumar A."/>
            <person name="Marcet-Houben M."/>
            <person name="Poggeler S."/>
            <person name="Stajich J.E."/>
            <person name="Nowrousian M."/>
        </authorList>
    </citation>
    <scope>NUCLEOTIDE SEQUENCE [LARGE SCALE GENOMIC DNA]</scope>
    <source>
        <strain evidence="5">CBS 100304</strain>
        <tissue evidence="4">Vegetative mycelium</tissue>
    </source>
</reference>
<name>U4L840_PYROM</name>
<dbReference type="STRING" id="1076935.U4L840"/>
<dbReference type="PANTHER" id="PTHR13239:SF4">
    <property type="entry name" value="AT25231P"/>
    <property type="match status" value="1"/>
</dbReference>
<organism evidence="4 5">
    <name type="scientific">Pyronema omphalodes (strain CBS 100304)</name>
    <name type="common">Pyronema confluens</name>
    <dbReference type="NCBI Taxonomy" id="1076935"/>
    <lineage>
        <taxon>Eukaryota</taxon>
        <taxon>Fungi</taxon>
        <taxon>Dikarya</taxon>
        <taxon>Ascomycota</taxon>
        <taxon>Pezizomycotina</taxon>
        <taxon>Pezizomycetes</taxon>
        <taxon>Pezizales</taxon>
        <taxon>Pyronemataceae</taxon>
        <taxon>Pyronema</taxon>
    </lineage>
</organism>
<dbReference type="Proteomes" id="UP000018144">
    <property type="component" value="Unassembled WGS sequence"/>
</dbReference>
<gene>
    <name evidence="4" type="ORF">PCON_12605</name>
</gene>
<dbReference type="EMBL" id="HF935761">
    <property type="protein sequence ID" value="CCX13012.1"/>
    <property type="molecule type" value="Genomic_DNA"/>
</dbReference>